<evidence type="ECO:0000313" key="2">
    <source>
        <dbReference type="Proteomes" id="UP000326939"/>
    </source>
</evidence>
<dbReference type="Proteomes" id="UP000326939">
    <property type="component" value="Mitochondrion MT"/>
</dbReference>
<comment type="caution">
    <text evidence="1">The sequence shown here is derived from an EMBL/GenBank/DDBJ whole genome shotgun (WGS) entry which is preliminary data.</text>
</comment>
<proteinExistence type="predicted"/>
<reference evidence="2" key="1">
    <citation type="journal article" date="2019" name="Gigascience">
        <title>De novo genome assembly of the endangered Acer yangbiense, a plant species with extremely small populations endemic to Yunnan Province, China.</title>
        <authorList>
            <person name="Yang J."/>
            <person name="Wariss H.M."/>
            <person name="Tao L."/>
            <person name="Zhang R."/>
            <person name="Yun Q."/>
            <person name="Hollingsworth P."/>
            <person name="Dao Z."/>
            <person name="Luo G."/>
            <person name="Guo H."/>
            <person name="Ma Y."/>
            <person name="Sun W."/>
        </authorList>
    </citation>
    <scope>NUCLEOTIDE SEQUENCE [LARGE SCALE GENOMIC DNA]</scope>
    <source>
        <strain evidence="2">cv. br00</strain>
    </source>
</reference>
<evidence type="ECO:0000313" key="1">
    <source>
        <dbReference type="EMBL" id="KAB5511299.1"/>
    </source>
</evidence>
<keyword evidence="1" id="KW-0496">Mitochondrion</keyword>
<protein>
    <submittedName>
        <fullName evidence="1">Uncharacterized protein</fullName>
    </submittedName>
</protein>
<accession>A0A5N5IVH5</accession>
<dbReference type="AlphaFoldDB" id="A0A5N5IVH5"/>
<keyword evidence="2" id="KW-1185">Reference proteome</keyword>
<dbReference type="EMBL" id="VDCV01000020">
    <property type="protein sequence ID" value="KAB5511299.1"/>
    <property type="molecule type" value="Genomic_DNA"/>
</dbReference>
<gene>
    <name evidence="1" type="ORF">DKX38_030094</name>
</gene>
<sequence>MRYWDIQFSLSVNLSLSAPHLNELAGADAGGQVGALCSVRLNRGAVCQLELRAMAPRGPLALDLESRVLSIPTPKIRAQKLSVMQPEKESQAAFVVRVDLEKATIRLNVHCRRKKPVEEVDFGKLKSTHGKAAYPFKHSRSSKVSGQEERRFRVLMCQFRLIPDYKHKGSVVVKVGEPALSAPAEFVPPRLTVQLLAFEPTLSPWPGAPSSVKTVSFPSDFPERLGSHWSNKTTRKTG</sequence>
<organism evidence="1 2">
    <name type="scientific">Salix brachista</name>
    <dbReference type="NCBI Taxonomy" id="2182728"/>
    <lineage>
        <taxon>Eukaryota</taxon>
        <taxon>Viridiplantae</taxon>
        <taxon>Streptophyta</taxon>
        <taxon>Embryophyta</taxon>
        <taxon>Tracheophyta</taxon>
        <taxon>Spermatophyta</taxon>
        <taxon>Magnoliopsida</taxon>
        <taxon>eudicotyledons</taxon>
        <taxon>Gunneridae</taxon>
        <taxon>Pentapetalae</taxon>
        <taxon>rosids</taxon>
        <taxon>fabids</taxon>
        <taxon>Malpighiales</taxon>
        <taxon>Salicaceae</taxon>
        <taxon>Saliceae</taxon>
        <taxon>Salix</taxon>
    </lineage>
</organism>
<name>A0A5N5IVH5_9ROSI</name>
<geneLocation type="mitochondrion" evidence="1"/>